<organism evidence="7">
    <name type="scientific">marine sediment metagenome</name>
    <dbReference type="NCBI Taxonomy" id="412755"/>
    <lineage>
        <taxon>unclassified sequences</taxon>
        <taxon>metagenomes</taxon>
        <taxon>ecological metagenomes</taxon>
    </lineage>
</organism>
<feature type="transmembrane region" description="Helical" evidence="5">
    <location>
        <begin position="40"/>
        <end position="59"/>
    </location>
</feature>
<gene>
    <name evidence="7" type="ORF">S06H3_48994</name>
</gene>
<dbReference type="GO" id="GO:0016020">
    <property type="term" value="C:membrane"/>
    <property type="evidence" value="ECO:0007669"/>
    <property type="project" value="UniProtKB-SubCell"/>
</dbReference>
<dbReference type="EMBL" id="BARV01030899">
    <property type="protein sequence ID" value="GAI32897.1"/>
    <property type="molecule type" value="Genomic_DNA"/>
</dbReference>
<feature type="transmembrane region" description="Helical" evidence="5">
    <location>
        <begin position="161"/>
        <end position="183"/>
    </location>
</feature>
<dbReference type="Gene3D" id="1.20.1250.20">
    <property type="entry name" value="MFS general substrate transporter like domains"/>
    <property type="match status" value="1"/>
</dbReference>
<dbReference type="PANTHER" id="PTHR23528:SF1">
    <property type="entry name" value="MAJOR FACILITATOR SUPERFAMILY (MFS) PROFILE DOMAIN-CONTAINING PROTEIN"/>
    <property type="match status" value="1"/>
</dbReference>
<evidence type="ECO:0000256" key="3">
    <source>
        <dbReference type="ARBA" id="ARBA00022989"/>
    </source>
</evidence>
<evidence type="ECO:0000256" key="4">
    <source>
        <dbReference type="ARBA" id="ARBA00023136"/>
    </source>
</evidence>
<dbReference type="SUPFAM" id="SSF103473">
    <property type="entry name" value="MFS general substrate transporter"/>
    <property type="match status" value="1"/>
</dbReference>
<feature type="domain" description="Major facilitator superfamily (MFS) profile" evidence="6">
    <location>
        <begin position="2"/>
        <end position="189"/>
    </location>
</feature>
<comment type="subcellular location">
    <subcellularLocation>
        <location evidence="1">Membrane</location>
        <topology evidence="1">Multi-pass membrane protein</topology>
    </subcellularLocation>
</comment>
<feature type="transmembrane region" description="Helical" evidence="5">
    <location>
        <begin position="130"/>
        <end position="149"/>
    </location>
</feature>
<comment type="caution">
    <text evidence="7">The sequence shown here is derived from an EMBL/GenBank/DDBJ whole genome shotgun (WGS) entry which is preliminary data.</text>
</comment>
<protein>
    <recommendedName>
        <fullName evidence="6">Major facilitator superfamily (MFS) profile domain-containing protein</fullName>
    </recommendedName>
</protein>
<dbReference type="GO" id="GO:0022857">
    <property type="term" value="F:transmembrane transporter activity"/>
    <property type="evidence" value="ECO:0007669"/>
    <property type="project" value="InterPro"/>
</dbReference>
<evidence type="ECO:0000256" key="5">
    <source>
        <dbReference type="SAM" id="Phobius"/>
    </source>
</evidence>
<dbReference type="PANTHER" id="PTHR23528">
    <property type="match status" value="1"/>
</dbReference>
<evidence type="ECO:0000256" key="2">
    <source>
        <dbReference type="ARBA" id="ARBA00022692"/>
    </source>
</evidence>
<dbReference type="InterPro" id="IPR020846">
    <property type="entry name" value="MFS_dom"/>
</dbReference>
<dbReference type="Pfam" id="PF07690">
    <property type="entry name" value="MFS_1"/>
    <property type="match status" value="1"/>
</dbReference>
<proteinExistence type="predicted"/>
<dbReference type="InterPro" id="IPR036259">
    <property type="entry name" value="MFS_trans_sf"/>
</dbReference>
<keyword evidence="3 5" id="KW-1133">Transmembrane helix</keyword>
<feature type="transmembrane region" description="Helical" evidence="5">
    <location>
        <begin position="7"/>
        <end position="28"/>
    </location>
</feature>
<evidence type="ECO:0000259" key="6">
    <source>
        <dbReference type="PROSITE" id="PS50850"/>
    </source>
</evidence>
<accession>X1MMM4</accession>
<evidence type="ECO:0000313" key="7">
    <source>
        <dbReference type="EMBL" id="GAI32897.1"/>
    </source>
</evidence>
<feature type="non-terminal residue" evidence="7">
    <location>
        <position position="1"/>
    </location>
</feature>
<dbReference type="InterPro" id="IPR005829">
    <property type="entry name" value="Sugar_transporter_CS"/>
</dbReference>
<evidence type="ECO:0000256" key="1">
    <source>
        <dbReference type="ARBA" id="ARBA00004141"/>
    </source>
</evidence>
<dbReference type="PROSITE" id="PS50850">
    <property type="entry name" value="MFS"/>
    <property type="match status" value="1"/>
</dbReference>
<dbReference type="AlphaFoldDB" id="X1MMM4"/>
<feature type="transmembrane region" description="Helical" evidence="5">
    <location>
        <begin position="71"/>
        <end position="89"/>
    </location>
</feature>
<dbReference type="PROSITE" id="PS00216">
    <property type="entry name" value="SUGAR_TRANSPORT_1"/>
    <property type="match status" value="1"/>
</dbReference>
<keyword evidence="4 5" id="KW-0472">Membrane</keyword>
<feature type="transmembrane region" description="Helical" evidence="5">
    <location>
        <begin position="95"/>
        <end position="118"/>
    </location>
</feature>
<sequence length="189" mass="20050">RDFVWFLVSRLLILMAFTTLQAFALYFLRDVVGVANPATATAQFSIVAVAGMLAVVYPAGRLSDRIGRRPIAVASGLLGALGIAFIFFFQHSYMIIMACGGLVGISLGAFMSANWALATDLVAKGEEARYLGLTNLATAGGAALARLIGPVIDFFNASSPGLGYSVMLLACFTYFIVGALLLLKVKKVR</sequence>
<keyword evidence="2 5" id="KW-0812">Transmembrane</keyword>
<name>X1MMM4_9ZZZZ</name>
<dbReference type="InterPro" id="IPR011701">
    <property type="entry name" value="MFS"/>
</dbReference>
<reference evidence="7" key="1">
    <citation type="journal article" date="2014" name="Front. Microbiol.">
        <title>High frequency of phylogenetically diverse reductive dehalogenase-homologous genes in deep subseafloor sedimentary metagenomes.</title>
        <authorList>
            <person name="Kawai M."/>
            <person name="Futagami T."/>
            <person name="Toyoda A."/>
            <person name="Takaki Y."/>
            <person name="Nishi S."/>
            <person name="Hori S."/>
            <person name="Arai W."/>
            <person name="Tsubouchi T."/>
            <person name="Morono Y."/>
            <person name="Uchiyama I."/>
            <person name="Ito T."/>
            <person name="Fujiyama A."/>
            <person name="Inagaki F."/>
            <person name="Takami H."/>
        </authorList>
    </citation>
    <scope>NUCLEOTIDE SEQUENCE</scope>
    <source>
        <strain evidence="7">Expedition CK06-06</strain>
    </source>
</reference>